<organism evidence="1 2">
    <name type="scientific">Tectimicrobiota bacterium</name>
    <dbReference type="NCBI Taxonomy" id="2528274"/>
    <lineage>
        <taxon>Bacteria</taxon>
        <taxon>Pseudomonadati</taxon>
        <taxon>Nitrospinota/Tectimicrobiota group</taxon>
        <taxon>Candidatus Tectimicrobiota</taxon>
    </lineage>
</organism>
<accession>A0A937W1X1</accession>
<gene>
    <name evidence="1" type="ORF">FJZ47_07825</name>
</gene>
<dbReference type="Proteomes" id="UP000712673">
    <property type="component" value="Unassembled WGS sequence"/>
</dbReference>
<dbReference type="SUPFAM" id="SSF51182">
    <property type="entry name" value="RmlC-like cupins"/>
    <property type="match status" value="1"/>
</dbReference>
<dbReference type="Gene3D" id="2.60.120.10">
    <property type="entry name" value="Jelly Rolls"/>
    <property type="match status" value="1"/>
</dbReference>
<evidence type="ECO:0000313" key="1">
    <source>
        <dbReference type="EMBL" id="MBM3223691.1"/>
    </source>
</evidence>
<name>A0A937W1X1_UNCTE</name>
<evidence type="ECO:0008006" key="3">
    <source>
        <dbReference type="Google" id="ProtNLM"/>
    </source>
</evidence>
<reference evidence="1" key="1">
    <citation type="submission" date="2019-03" db="EMBL/GenBank/DDBJ databases">
        <title>Lake Tanganyika Metagenome-Assembled Genomes (MAGs).</title>
        <authorList>
            <person name="Tran P."/>
        </authorList>
    </citation>
    <scope>NUCLEOTIDE SEQUENCE</scope>
    <source>
        <strain evidence="1">K_DeepCast_65m_m2_066</strain>
    </source>
</reference>
<dbReference type="InterPro" id="IPR011051">
    <property type="entry name" value="RmlC_Cupin_sf"/>
</dbReference>
<proteinExistence type="predicted"/>
<comment type="caution">
    <text evidence="1">The sequence shown here is derived from an EMBL/GenBank/DDBJ whole genome shotgun (WGS) entry which is preliminary data.</text>
</comment>
<dbReference type="AlphaFoldDB" id="A0A937W1X1"/>
<sequence>MQVVRIYTGTDHQTHFQDLDVEAFSALAAQVGSGPVRVNQGPARSAMDFHNAPRRQYVVVMSGQMEIEIGDGTKRVLGPGDVLVAEDLTGKGHITRAVGEQPRVSLAIPLAD</sequence>
<evidence type="ECO:0000313" key="2">
    <source>
        <dbReference type="Proteomes" id="UP000712673"/>
    </source>
</evidence>
<dbReference type="EMBL" id="VGLS01000182">
    <property type="protein sequence ID" value="MBM3223691.1"/>
    <property type="molecule type" value="Genomic_DNA"/>
</dbReference>
<dbReference type="InterPro" id="IPR014710">
    <property type="entry name" value="RmlC-like_jellyroll"/>
</dbReference>
<protein>
    <recommendedName>
        <fullName evidence="3">Cupin domain-containing protein</fullName>
    </recommendedName>
</protein>